<dbReference type="Pfam" id="PF02754">
    <property type="entry name" value="CCG"/>
    <property type="match status" value="2"/>
</dbReference>
<name>A0A653WBJ4_BACMY</name>
<dbReference type="HAMAP" id="MF_02105">
    <property type="entry name" value="LutA"/>
    <property type="match status" value="1"/>
</dbReference>
<gene>
    <name evidence="1 3" type="primary">lutA</name>
    <name evidence="3" type="ORF">BACI71_30114</name>
</gene>
<feature type="domain" description="Cysteine-rich" evidence="2">
    <location>
        <begin position="148"/>
        <end position="232"/>
    </location>
</feature>
<dbReference type="Proteomes" id="UP000437562">
    <property type="component" value="Unassembled WGS sequence"/>
</dbReference>
<protein>
    <recommendedName>
        <fullName evidence="1">Lactate utilization protein A</fullName>
    </recommendedName>
</protein>
<dbReference type="InterPro" id="IPR022822">
    <property type="entry name" value="LutA"/>
</dbReference>
<dbReference type="EMBL" id="CABWMC010000023">
    <property type="protein sequence ID" value="VXC16281.1"/>
    <property type="molecule type" value="Genomic_DNA"/>
</dbReference>
<feature type="domain" description="Cysteine-rich" evidence="2">
    <location>
        <begin position="18"/>
        <end position="98"/>
    </location>
</feature>
<reference evidence="3 4" key="1">
    <citation type="submission" date="2019-10" db="EMBL/GenBank/DDBJ databases">
        <authorList>
            <person name="Karimi E."/>
        </authorList>
    </citation>
    <scope>NUCLEOTIDE SEQUENCE [LARGE SCALE GENOMIC DNA]</scope>
    <source>
        <strain evidence="3">Bacillus sp. 71</strain>
    </source>
</reference>
<evidence type="ECO:0000313" key="3">
    <source>
        <dbReference type="EMBL" id="VXC16281.1"/>
    </source>
</evidence>
<dbReference type="GO" id="GO:0005829">
    <property type="term" value="C:cytosol"/>
    <property type="evidence" value="ECO:0007669"/>
    <property type="project" value="TreeGrafter"/>
</dbReference>
<organism evidence="3 4">
    <name type="scientific">Bacillus mycoides</name>
    <dbReference type="NCBI Taxonomy" id="1405"/>
    <lineage>
        <taxon>Bacteria</taxon>
        <taxon>Bacillati</taxon>
        <taxon>Bacillota</taxon>
        <taxon>Bacilli</taxon>
        <taxon>Bacillales</taxon>
        <taxon>Bacillaceae</taxon>
        <taxon>Bacillus</taxon>
        <taxon>Bacillus cereus group</taxon>
    </lineage>
</organism>
<evidence type="ECO:0000256" key="1">
    <source>
        <dbReference type="HAMAP-Rule" id="MF_02105"/>
    </source>
</evidence>
<dbReference type="GO" id="GO:0006089">
    <property type="term" value="P:lactate metabolic process"/>
    <property type="evidence" value="ECO:0007669"/>
    <property type="project" value="UniProtKB-UniRule"/>
</dbReference>
<keyword evidence="3" id="KW-0560">Oxidoreductase</keyword>
<proteinExistence type="inferred from homology"/>
<comment type="similarity">
    <text evidence="1">Belongs to the LutA/YkgE family.</text>
</comment>
<accession>A0A653WBJ4</accession>
<dbReference type="PANTHER" id="PTHR30296:SF0">
    <property type="entry name" value="LACTATE UTILIZATION PROTEIN A"/>
    <property type="match status" value="1"/>
</dbReference>
<dbReference type="GO" id="GO:0016491">
    <property type="term" value="F:oxidoreductase activity"/>
    <property type="evidence" value="ECO:0007669"/>
    <property type="project" value="UniProtKB-KW"/>
</dbReference>
<dbReference type="AlphaFoldDB" id="A0A653WBJ4"/>
<sequence length="260" mass="28806">MKLLELTLLYLGVQNMKVSIFITCVADVFYPEVGKDVVEILEGLGCEVDFPKTQTCCGQPAYNSGYVKETKTAAKHMIEAFASSEYVVAPSGSCAMMVHEFSSLFSESEADWKKKATELGNKTYEFTQFLVEVLGKEDLGAELHKKATVHTSCHMSRLMGIKEPPQKLLKCVKGLEVVSLPHNYDCCGFGGTFSVKMPEISEQMVEEKVKHIMETGAELLIGMDCSCLMNIKGRLTRNGYPIDVKHIAQVLNEDRKQGGI</sequence>
<dbReference type="InterPro" id="IPR004017">
    <property type="entry name" value="Cys_rich_dom"/>
</dbReference>
<evidence type="ECO:0000313" key="4">
    <source>
        <dbReference type="Proteomes" id="UP000437562"/>
    </source>
</evidence>
<evidence type="ECO:0000259" key="2">
    <source>
        <dbReference type="Pfam" id="PF02754"/>
    </source>
</evidence>
<dbReference type="PANTHER" id="PTHR30296">
    <property type="entry name" value="UNCHARACTERIZED PROTEIN YKGE"/>
    <property type="match status" value="1"/>
</dbReference>
<comment type="function">
    <text evidence="1">Is involved in L-lactate degradation and allows cells to grow with lactate as the sole carbon source.</text>
</comment>